<dbReference type="EMBL" id="CDSF01000057">
    <property type="protein sequence ID" value="CEO96283.1"/>
    <property type="molecule type" value="Genomic_DNA"/>
</dbReference>
<evidence type="ECO:0000259" key="8">
    <source>
        <dbReference type="PROSITE" id="PS50089"/>
    </source>
</evidence>
<keyword evidence="11" id="KW-1185">Reference proteome</keyword>
<dbReference type="STRING" id="37360.A0A0G4IM80"/>
<evidence type="ECO:0000313" key="9">
    <source>
        <dbReference type="EMBL" id="CEO96283.1"/>
    </source>
</evidence>
<dbReference type="GO" id="GO:0045944">
    <property type="term" value="P:positive regulation of transcription by RNA polymerase II"/>
    <property type="evidence" value="ECO:0007669"/>
    <property type="project" value="TreeGrafter"/>
</dbReference>
<evidence type="ECO:0000256" key="1">
    <source>
        <dbReference type="ARBA" id="ARBA00004496"/>
    </source>
</evidence>
<feature type="region of interest" description="Disordered" evidence="7">
    <location>
        <begin position="536"/>
        <end position="561"/>
    </location>
</feature>
<dbReference type="PANTHER" id="PTHR12983:SF9">
    <property type="entry name" value="E3 UBIQUITIN-PROTEIN LIGASE RNF10"/>
    <property type="match status" value="1"/>
</dbReference>
<feature type="region of interest" description="Disordered" evidence="7">
    <location>
        <begin position="435"/>
        <end position="466"/>
    </location>
</feature>
<feature type="compositionally biased region" description="Polar residues" evidence="7">
    <location>
        <begin position="457"/>
        <end position="466"/>
    </location>
</feature>
<keyword evidence="3" id="KW-0479">Metal-binding</keyword>
<evidence type="ECO:0000313" key="12">
    <source>
        <dbReference type="Proteomes" id="UP000290189"/>
    </source>
</evidence>
<reference evidence="10 12" key="2">
    <citation type="submission" date="2018-03" db="EMBL/GenBank/DDBJ databases">
        <authorList>
            <person name="Fogelqvist J."/>
        </authorList>
    </citation>
    <scope>NUCLEOTIDE SEQUENCE [LARGE SCALE GENOMIC DNA]</scope>
</reference>
<organism evidence="9 11">
    <name type="scientific">Plasmodiophora brassicae</name>
    <name type="common">Clubroot disease agent</name>
    <dbReference type="NCBI Taxonomy" id="37360"/>
    <lineage>
        <taxon>Eukaryota</taxon>
        <taxon>Sar</taxon>
        <taxon>Rhizaria</taxon>
        <taxon>Endomyxa</taxon>
        <taxon>Phytomyxea</taxon>
        <taxon>Plasmodiophorida</taxon>
        <taxon>Plasmodiophoridae</taxon>
        <taxon>Plasmodiophora</taxon>
    </lineage>
</organism>
<evidence type="ECO:0000313" key="10">
    <source>
        <dbReference type="EMBL" id="SPQ99221.1"/>
    </source>
</evidence>
<dbReference type="AlphaFoldDB" id="A0A0G4IM80"/>
<evidence type="ECO:0000256" key="2">
    <source>
        <dbReference type="ARBA" id="ARBA00022490"/>
    </source>
</evidence>
<geneLocation type="mitochondrion" evidence="10"/>
<dbReference type="PROSITE" id="PS50089">
    <property type="entry name" value="ZF_RING_2"/>
    <property type="match status" value="1"/>
</dbReference>
<dbReference type="GO" id="GO:0005737">
    <property type="term" value="C:cytoplasm"/>
    <property type="evidence" value="ECO:0007669"/>
    <property type="project" value="UniProtKB-SubCell"/>
</dbReference>
<feature type="compositionally biased region" description="Polar residues" evidence="7">
    <location>
        <begin position="552"/>
        <end position="561"/>
    </location>
</feature>
<dbReference type="InterPro" id="IPR017907">
    <property type="entry name" value="Znf_RING_CS"/>
</dbReference>
<dbReference type="GO" id="GO:0000976">
    <property type="term" value="F:transcription cis-regulatory region binding"/>
    <property type="evidence" value="ECO:0007669"/>
    <property type="project" value="TreeGrafter"/>
</dbReference>
<dbReference type="InterPro" id="IPR001841">
    <property type="entry name" value="Znf_RING"/>
</dbReference>
<dbReference type="EMBL" id="OVEO01000011">
    <property type="protein sequence ID" value="SPQ99221.1"/>
    <property type="molecule type" value="Genomic_DNA"/>
</dbReference>
<dbReference type="CDD" id="cd16536">
    <property type="entry name" value="RING-HC_RNF10"/>
    <property type="match status" value="1"/>
</dbReference>
<dbReference type="SMART" id="SM00184">
    <property type="entry name" value="RING"/>
    <property type="match status" value="1"/>
</dbReference>
<dbReference type="Proteomes" id="UP000039324">
    <property type="component" value="Unassembled WGS sequence"/>
</dbReference>
<dbReference type="InterPro" id="IPR013083">
    <property type="entry name" value="Znf_RING/FYVE/PHD"/>
</dbReference>
<dbReference type="Proteomes" id="UP000290189">
    <property type="component" value="Unassembled WGS sequence"/>
</dbReference>
<evidence type="ECO:0000256" key="7">
    <source>
        <dbReference type="SAM" id="MobiDB-lite"/>
    </source>
</evidence>
<evidence type="ECO:0000256" key="6">
    <source>
        <dbReference type="PROSITE-ProRule" id="PRU00175"/>
    </source>
</evidence>
<evidence type="ECO:0000313" key="11">
    <source>
        <dbReference type="Proteomes" id="UP000039324"/>
    </source>
</evidence>
<accession>A0A0G4IM80</accession>
<dbReference type="Pfam" id="PF00097">
    <property type="entry name" value="zf-C3HC4"/>
    <property type="match status" value="1"/>
</dbReference>
<proteinExistence type="predicted"/>
<dbReference type="Gene3D" id="3.30.40.10">
    <property type="entry name" value="Zinc/RING finger domain, C3HC4 (zinc finger)"/>
    <property type="match status" value="1"/>
</dbReference>
<comment type="subcellular location">
    <subcellularLocation>
        <location evidence="1">Cytoplasm</location>
    </subcellularLocation>
</comment>
<keyword evidence="10" id="KW-0496">Mitochondrion</keyword>
<feature type="domain" description="RING-type" evidence="8">
    <location>
        <begin position="139"/>
        <end position="180"/>
    </location>
</feature>
<dbReference type="InterPro" id="IPR018957">
    <property type="entry name" value="Znf_C3HC4_RING-type"/>
</dbReference>
<dbReference type="SUPFAM" id="SSF57850">
    <property type="entry name" value="RING/U-box"/>
    <property type="match status" value="1"/>
</dbReference>
<reference evidence="9 11" key="1">
    <citation type="submission" date="2015-02" db="EMBL/GenBank/DDBJ databases">
        <authorList>
            <person name="Chooi Y.-H."/>
        </authorList>
    </citation>
    <scope>NUCLEOTIDE SEQUENCE [LARGE SCALE GENOMIC DNA]</scope>
    <source>
        <strain evidence="9">E3</strain>
    </source>
</reference>
<evidence type="ECO:0000256" key="5">
    <source>
        <dbReference type="ARBA" id="ARBA00022833"/>
    </source>
</evidence>
<keyword evidence="5" id="KW-0862">Zinc</keyword>
<dbReference type="PANTHER" id="PTHR12983">
    <property type="entry name" value="RING FINGER 10 FAMILY MEMBER"/>
    <property type="match status" value="1"/>
</dbReference>
<evidence type="ECO:0000256" key="4">
    <source>
        <dbReference type="ARBA" id="ARBA00022771"/>
    </source>
</evidence>
<sequence>MDIALCERNLKVFAKQRHRVRASNHNNHGVKRVAPAYNGSPGALTHARAHRSRPSVRLTESHRYSTAMMMNAADDAWSHSPPPHQIAPFDPDNFVNSRFRFVVRDDVEITTTLMDEEEIPWTHVEVVLCSASGGSIDDCPICFSPPVAARVTRCGHVFCAPCILRHVETYVDRSVRCPLCFAPAKPDDLRSVQFVVSGSVAVGDVVSMSLLKRDGPRGRPCPVDSSEERVFTRLLKSRCIGDVLKREVAELEAALDNCDECPMTRAAIHASLESVRERAMSWPPGQGDDSMNLEAITAIDNDPSAADAGTDVHYFYQSSDGSPLFLHSINFRALTYEFGSSDRFPIHIQGTVLHMTSYTQTEEIRKRFRFLRHLPLSTTFVIAELNINDELSETTVDAFSEEMAAREAARLEEQRRAQALDMRLQRRKEMLQSPPINIPARRPSPVPQVDDDESFPSLMSTPTGVSRRSPIIHSAWANRSPTLGPCLPSSPVEPTALSLEEYDGVDDVACYEEYQIPVPVTLSPPNWDAVHAQMVTRTPSSKQRQKFRPLFSNASSRGFRN</sequence>
<dbReference type="OrthoDB" id="10064108at2759"/>
<keyword evidence="4 6" id="KW-0863">Zinc-finger</keyword>
<evidence type="ECO:0000256" key="3">
    <source>
        <dbReference type="ARBA" id="ARBA00022723"/>
    </source>
</evidence>
<protein>
    <recommendedName>
        <fullName evidence="8">RING-type domain-containing protein</fullName>
    </recommendedName>
</protein>
<gene>
    <name evidence="9" type="ORF">PBRA_004954</name>
    <name evidence="10" type="ORF">PLBR_LOCUS6436</name>
</gene>
<name>A0A0G4IM80_PLABS</name>
<dbReference type="InterPro" id="IPR039739">
    <property type="entry name" value="MAG2/RNF10"/>
</dbReference>
<keyword evidence="2" id="KW-0963">Cytoplasm</keyword>
<dbReference type="OMA" id="LNEECSQ"/>
<dbReference type="GO" id="GO:0008270">
    <property type="term" value="F:zinc ion binding"/>
    <property type="evidence" value="ECO:0007669"/>
    <property type="project" value="UniProtKB-KW"/>
</dbReference>
<dbReference type="PROSITE" id="PS00518">
    <property type="entry name" value="ZF_RING_1"/>
    <property type="match status" value="1"/>
</dbReference>